<dbReference type="PROSITE" id="PS50949">
    <property type="entry name" value="HTH_GNTR"/>
    <property type="match status" value="1"/>
</dbReference>
<dbReference type="SUPFAM" id="SSF48008">
    <property type="entry name" value="GntR ligand-binding domain-like"/>
    <property type="match status" value="1"/>
</dbReference>
<keyword evidence="6" id="KW-1185">Reference proteome</keyword>
<dbReference type="Proteomes" id="UP001055153">
    <property type="component" value="Unassembled WGS sequence"/>
</dbReference>
<dbReference type="EMBL" id="BPQQ01000010">
    <property type="protein sequence ID" value="GJD98993.1"/>
    <property type="molecule type" value="Genomic_DNA"/>
</dbReference>
<dbReference type="SMART" id="SM00895">
    <property type="entry name" value="FCD"/>
    <property type="match status" value="1"/>
</dbReference>
<dbReference type="Pfam" id="PF00392">
    <property type="entry name" value="GntR"/>
    <property type="match status" value="1"/>
</dbReference>
<dbReference type="PRINTS" id="PR00035">
    <property type="entry name" value="HTHGNTR"/>
</dbReference>
<dbReference type="PANTHER" id="PTHR43537">
    <property type="entry name" value="TRANSCRIPTIONAL REGULATOR, GNTR FAMILY"/>
    <property type="match status" value="1"/>
</dbReference>
<protein>
    <submittedName>
        <fullName evidence="5">HTH-type transcriptional repressor NanR</fullName>
    </submittedName>
</protein>
<evidence type="ECO:0000313" key="6">
    <source>
        <dbReference type="Proteomes" id="UP001055153"/>
    </source>
</evidence>
<dbReference type="InterPro" id="IPR000524">
    <property type="entry name" value="Tscrpt_reg_HTH_GntR"/>
</dbReference>
<accession>A0ABQ4S741</accession>
<dbReference type="RefSeq" id="WP_238233877.1">
    <property type="nucleotide sequence ID" value="NZ_BPQQ01000010.1"/>
</dbReference>
<gene>
    <name evidence="5" type="primary">nanR_2</name>
    <name evidence="5" type="ORF">GMJLKIPL_0906</name>
</gene>
<dbReference type="InterPro" id="IPR036390">
    <property type="entry name" value="WH_DNA-bd_sf"/>
</dbReference>
<dbReference type="InterPro" id="IPR036388">
    <property type="entry name" value="WH-like_DNA-bd_sf"/>
</dbReference>
<dbReference type="PANTHER" id="PTHR43537:SF50">
    <property type="entry name" value="TRANSCRIPTIONAL REGULATORY PROTEIN"/>
    <property type="match status" value="1"/>
</dbReference>
<evidence type="ECO:0000256" key="3">
    <source>
        <dbReference type="ARBA" id="ARBA00023163"/>
    </source>
</evidence>
<dbReference type="InterPro" id="IPR011711">
    <property type="entry name" value="GntR_C"/>
</dbReference>
<proteinExistence type="predicted"/>
<name>A0ABQ4S741_9HYPH</name>
<dbReference type="CDD" id="cd07377">
    <property type="entry name" value="WHTH_GntR"/>
    <property type="match status" value="1"/>
</dbReference>
<dbReference type="Gene3D" id="1.10.10.10">
    <property type="entry name" value="Winged helix-like DNA-binding domain superfamily/Winged helix DNA-binding domain"/>
    <property type="match status" value="1"/>
</dbReference>
<sequence length="254" mass="27754">MQRPPTPTDAAAARRRGRPRKRLDAAIMAGQRVVRANLHEQAAERLRDLIVRGDLAPGASLVEVELSAMLGISRTPIREAIKLLAQQGLVELRANRSPCVRPLRAAEIRELFEALAGIERIAAELAAQRITAADLERLRALQAEIVREHEAGRRDSYAAANRTIHRTIVLAARNVPLAEVHAALLSRADQVRVFALGLEDRWEQSIREHQAILDALDARDPLQAGRLLQEHVGQTAAVVTTSLAGRIDPASSAA</sequence>
<dbReference type="Gene3D" id="1.20.120.530">
    <property type="entry name" value="GntR ligand-binding domain-like"/>
    <property type="match status" value="1"/>
</dbReference>
<comment type="caution">
    <text evidence="5">The sequence shown here is derived from an EMBL/GenBank/DDBJ whole genome shotgun (WGS) entry which is preliminary data.</text>
</comment>
<evidence type="ECO:0000259" key="4">
    <source>
        <dbReference type="PROSITE" id="PS50949"/>
    </source>
</evidence>
<evidence type="ECO:0000256" key="1">
    <source>
        <dbReference type="ARBA" id="ARBA00023015"/>
    </source>
</evidence>
<reference evidence="5" key="1">
    <citation type="journal article" date="2021" name="Front. Microbiol.">
        <title>Comprehensive Comparative Genomics and Phenotyping of Methylobacterium Species.</title>
        <authorList>
            <person name="Alessa O."/>
            <person name="Ogura Y."/>
            <person name="Fujitani Y."/>
            <person name="Takami H."/>
            <person name="Hayashi T."/>
            <person name="Sahin N."/>
            <person name="Tani A."/>
        </authorList>
    </citation>
    <scope>NUCLEOTIDE SEQUENCE</scope>
    <source>
        <strain evidence="5">DSM 17168</strain>
    </source>
</reference>
<keyword evidence="3" id="KW-0804">Transcription</keyword>
<keyword evidence="1" id="KW-0805">Transcription regulation</keyword>
<keyword evidence="2" id="KW-0238">DNA-binding</keyword>
<dbReference type="InterPro" id="IPR008920">
    <property type="entry name" value="TF_FadR/GntR_C"/>
</dbReference>
<organism evidence="5 6">
    <name type="scientific">Methylobacterium isbiliense</name>
    <dbReference type="NCBI Taxonomy" id="315478"/>
    <lineage>
        <taxon>Bacteria</taxon>
        <taxon>Pseudomonadati</taxon>
        <taxon>Pseudomonadota</taxon>
        <taxon>Alphaproteobacteria</taxon>
        <taxon>Hyphomicrobiales</taxon>
        <taxon>Methylobacteriaceae</taxon>
        <taxon>Methylobacterium</taxon>
    </lineage>
</organism>
<reference evidence="5" key="2">
    <citation type="submission" date="2021-08" db="EMBL/GenBank/DDBJ databases">
        <authorList>
            <person name="Tani A."/>
            <person name="Ola A."/>
            <person name="Ogura Y."/>
            <person name="Katsura K."/>
            <person name="Hayashi T."/>
        </authorList>
    </citation>
    <scope>NUCLEOTIDE SEQUENCE</scope>
    <source>
        <strain evidence="5">DSM 17168</strain>
    </source>
</reference>
<dbReference type="SUPFAM" id="SSF46785">
    <property type="entry name" value="Winged helix' DNA-binding domain"/>
    <property type="match status" value="1"/>
</dbReference>
<evidence type="ECO:0000256" key="2">
    <source>
        <dbReference type="ARBA" id="ARBA00023125"/>
    </source>
</evidence>
<dbReference type="SMART" id="SM00345">
    <property type="entry name" value="HTH_GNTR"/>
    <property type="match status" value="1"/>
</dbReference>
<evidence type="ECO:0000313" key="5">
    <source>
        <dbReference type="EMBL" id="GJD98993.1"/>
    </source>
</evidence>
<dbReference type="Pfam" id="PF07729">
    <property type="entry name" value="FCD"/>
    <property type="match status" value="1"/>
</dbReference>
<feature type="domain" description="HTH gntR-type" evidence="4">
    <location>
        <begin position="36"/>
        <end position="103"/>
    </location>
</feature>